<dbReference type="SUPFAM" id="SSF52833">
    <property type="entry name" value="Thioredoxin-like"/>
    <property type="match status" value="1"/>
</dbReference>
<feature type="binding site" evidence="2">
    <location>
        <begin position="141"/>
        <end position="142"/>
    </location>
    <ligand>
        <name>glutathione</name>
        <dbReference type="ChEBI" id="CHEBI:57925"/>
    </ligand>
</feature>
<evidence type="ECO:0000313" key="6">
    <source>
        <dbReference type="Proteomes" id="UP000178885"/>
    </source>
</evidence>
<dbReference type="Pfam" id="PF13409">
    <property type="entry name" value="GST_N_2"/>
    <property type="match status" value="1"/>
</dbReference>
<dbReference type="SFLD" id="SFLDS00019">
    <property type="entry name" value="Glutathione_Transferase_(cytos"/>
    <property type="match status" value="1"/>
</dbReference>
<dbReference type="Gene3D" id="3.40.30.10">
    <property type="entry name" value="Glutaredoxin"/>
    <property type="match status" value="1"/>
</dbReference>
<evidence type="ECO:0000256" key="2">
    <source>
        <dbReference type="PIRSR" id="PIRSR015753-2"/>
    </source>
</evidence>
<dbReference type="InterPro" id="IPR004045">
    <property type="entry name" value="Glutathione_S-Trfase_N"/>
</dbReference>
<dbReference type="SFLD" id="SFLDG01148">
    <property type="entry name" value="Xi_(cytGST)"/>
    <property type="match status" value="1"/>
</dbReference>
<dbReference type="PIRSF" id="PIRSF015753">
    <property type="entry name" value="GST"/>
    <property type="match status" value="1"/>
</dbReference>
<evidence type="ECO:0000313" key="5">
    <source>
        <dbReference type="EMBL" id="OGI45365.1"/>
    </source>
</evidence>
<dbReference type="GO" id="GO:0005737">
    <property type="term" value="C:cytoplasm"/>
    <property type="evidence" value="ECO:0007669"/>
    <property type="project" value="TreeGrafter"/>
</dbReference>
<feature type="domain" description="GST C-terminal" evidence="4">
    <location>
        <begin position="165"/>
        <end position="289"/>
    </location>
</feature>
<dbReference type="InterPro" id="IPR036282">
    <property type="entry name" value="Glutathione-S-Trfase_C_sf"/>
</dbReference>
<dbReference type="GO" id="GO:0004364">
    <property type="term" value="F:glutathione transferase activity"/>
    <property type="evidence" value="ECO:0007669"/>
    <property type="project" value="InterPro"/>
</dbReference>
<dbReference type="FunFam" id="3.40.30.10:FF:000058">
    <property type="entry name" value="Glutathione S-transferase, omega"/>
    <property type="match status" value="1"/>
</dbReference>
<dbReference type="PROSITE" id="PS50405">
    <property type="entry name" value="GST_CTER"/>
    <property type="match status" value="1"/>
</dbReference>
<dbReference type="CDD" id="cd03190">
    <property type="entry name" value="GST_C_Omega_like"/>
    <property type="match status" value="1"/>
</dbReference>
<feature type="binding site" evidence="2">
    <location>
        <position position="90"/>
    </location>
    <ligand>
        <name>glutathione</name>
        <dbReference type="ChEBI" id="CHEBI:57925"/>
    </ligand>
</feature>
<feature type="site" description="Lowers pKa of active site Cys" evidence="3">
    <location>
        <position position="246"/>
    </location>
</feature>
<dbReference type="SUPFAM" id="SSF47616">
    <property type="entry name" value="GST C-terminal domain-like"/>
    <property type="match status" value="1"/>
</dbReference>
<feature type="active site" description="Proton donor/acceptor" evidence="1">
    <location>
        <position position="188"/>
    </location>
</feature>
<reference evidence="5 6" key="1">
    <citation type="journal article" date="2016" name="Nat. Commun.">
        <title>Thousands of microbial genomes shed light on interconnected biogeochemical processes in an aquifer system.</title>
        <authorList>
            <person name="Anantharaman K."/>
            <person name="Brown C.T."/>
            <person name="Hug L.A."/>
            <person name="Sharon I."/>
            <person name="Castelle C.J."/>
            <person name="Probst A.J."/>
            <person name="Thomas B.C."/>
            <person name="Singh A."/>
            <person name="Wilkins M.J."/>
            <person name="Karaoz U."/>
            <person name="Brodie E.L."/>
            <person name="Williams K.H."/>
            <person name="Hubbard S.S."/>
            <person name="Banfield J.F."/>
        </authorList>
    </citation>
    <scope>NUCLEOTIDE SEQUENCE [LARGE SCALE GENOMIC DNA]</scope>
</reference>
<dbReference type="STRING" id="1817760.A2151_01515"/>
<name>A0A1F6TJW8_9PROT</name>
<feature type="binding site" evidence="2">
    <location>
        <begin position="123"/>
        <end position="126"/>
    </location>
    <ligand>
        <name>glutathione</name>
        <dbReference type="ChEBI" id="CHEBI:57925"/>
    </ligand>
</feature>
<comment type="caution">
    <text evidence="5">The sequence shown here is derived from an EMBL/GenBank/DDBJ whole genome shotgun (WGS) entry which is preliminary data.</text>
</comment>
<evidence type="ECO:0000256" key="1">
    <source>
        <dbReference type="PIRSR" id="PIRSR015753-1"/>
    </source>
</evidence>
<dbReference type="PANTHER" id="PTHR32419:SF6">
    <property type="entry name" value="GLUTATHIONE S-TRANSFERASE OMEGA-LIKE 1-RELATED"/>
    <property type="match status" value="1"/>
</dbReference>
<dbReference type="Pfam" id="PF13410">
    <property type="entry name" value="GST_C_2"/>
    <property type="match status" value="1"/>
</dbReference>
<gene>
    <name evidence="5" type="ORF">A2151_01515</name>
</gene>
<feature type="site" description="Lowers pKa of active site Cys" evidence="3">
    <location>
        <position position="289"/>
    </location>
</feature>
<evidence type="ECO:0000259" key="4">
    <source>
        <dbReference type="PROSITE" id="PS50405"/>
    </source>
</evidence>
<feature type="active site" description="Nucleophile" evidence="1">
    <location>
        <position position="57"/>
    </location>
</feature>
<dbReference type="InterPro" id="IPR040079">
    <property type="entry name" value="Glutathione_S-Trfase"/>
</dbReference>
<sequence>MGYLLNGAWHEGWYDTSKTAGEFVRPQSHFRDWVTADGASGYRAEPGRYHLYVSAACPWAHRTLIFRRLKRLEEAISLSIVDPIISDQGWAFSDAPGCIPDTINGFRYLHQAYTRTQPDYSGRVTVPVLWDKQTRRIVNNESSEIIRMFNAAFDAVTDDRTDYYPAPLRAEIDTVNAFVYERINNGVYQAGFAGSQRVYEHAVDRLFAALDEIEARLERSRYLVGDIITEADWRLFPTLLRFDAVYYTHFKCNLRRIEDYPNLSNYVRDLYQVPGVADTVNMDHIKRHYFSSHRHLNPSGIVPKGPALDFTRPHDRDRFARRRAAAS</sequence>
<dbReference type="SFLD" id="SFLDG01206">
    <property type="entry name" value="Xi.1"/>
    <property type="match status" value="1"/>
</dbReference>
<dbReference type="InterPro" id="IPR036249">
    <property type="entry name" value="Thioredoxin-like_sf"/>
</dbReference>
<dbReference type="Proteomes" id="UP000178885">
    <property type="component" value="Unassembled WGS sequence"/>
</dbReference>
<dbReference type="AlphaFoldDB" id="A0A1F6TJW8"/>
<evidence type="ECO:0000256" key="3">
    <source>
        <dbReference type="PIRSR" id="PIRSR015753-3"/>
    </source>
</evidence>
<dbReference type="EMBL" id="MFSU01000109">
    <property type="protein sequence ID" value="OGI45365.1"/>
    <property type="molecule type" value="Genomic_DNA"/>
</dbReference>
<accession>A0A1F6TJW8</accession>
<dbReference type="InterPro" id="IPR047047">
    <property type="entry name" value="GST_Omega-like_C"/>
</dbReference>
<dbReference type="PANTHER" id="PTHR32419">
    <property type="entry name" value="GLUTATHIONYL-HYDROQUINONE REDUCTASE"/>
    <property type="match status" value="1"/>
</dbReference>
<proteinExistence type="predicted"/>
<dbReference type="Gene3D" id="1.20.1050.10">
    <property type="match status" value="1"/>
</dbReference>
<dbReference type="InterPro" id="IPR010987">
    <property type="entry name" value="Glutathione-S-Trfase_C-like"/>
</dbReference>
<dbReference type="InterPro" id="IPR016639">
    <property type="entry name" value="GST_Omega/GSH"/>
</dbReference>
<protein>
    <submittedName>
        <fullName evidence="5">Glutathione-dependent reductase</fullName>
    </submittedName>
</protein>
<organism evidence="5 6">
    <name type="scientific">Candidatus Muproteobacteria bacterium RBG_16_65_34</name>
    <dbReference type="NCBI Taxonomy" id="1817760"/>
    <lineage>
        <taxon>Bacteria</taxon>
        <taxon>Pseudomonadati</taxon>
        <taxon>Pseudomonadota</taxon>
        <taxon>Candidatus Muproteobacteria</taxon>
    </lineage>
</organism>